<evidence type="ECO:0000313" key="11">
    <source>
        <dbReference type="Proteomes" id="UP000536685"/>
    </source>
</evidence>
<comment type="caution">
    <text evidence="10">The sequence shown here is derived from an EMBL/GenBank/DDBJ whole genome shotgun (WGS) entry which is preliminary data.</text>
</comment>
<evidence type="ECO:0000256" key="4">
    <source>
        <dbReference type="ARBA" id="ARBA00022576"/>
    </source>
</evidence>
<evidence type="ECO:0000256" key="7">
    <source>
        <dbReference type="ARBA" id="ARBA00022898"/>
    </source>
</evidence>
<comment type="pathway">
    <text evidence="2">Amino-acid biosynthesis; L-proline biosynthesis; L-glutamate 5-semialdehyde from L-ornithine: step 1/1.</text>
</comment>
<dbReference type="AlphaFoldDB" id="A0A841ARC7"/>
<dbReference type="GO" id="GO:0042802">
    <property type="term" value="F:identical protein binding"/>
    <property type="evidence" value="ECO:0007669"/>
    <property type="project" value="TreeGrafter"/>
</dbReference>
<evidence type="ECO:0000256" key="5">
    <source>
        <dbReference type="ARBA" id="ARBA00022650"/>
    </source>
</evidence>
<name>A0A841ARC7_9MICO</name>
<dbReference type="InterPro" id="IPR015421">
    <property type="entry name" value="PyrdxlP-dep_Trfase_major"/>
</dbReference>
<evidence type="ECO:0000256" key="3">
    <source>
        <dbReference type="ARBA" id="ARBA00012924"/>
    </source>
</evidence>
<dbReference type="EC" id="2.6.1.13" evidence="3"/>
<keyword evidence="5" id="KW-0028">Amino-acid biosynthesis</keyword>
<dbReference type="UniPathway" id="UPA00098">
    <property type="reaction ID" value="UER00358"/>
</dbReference>
<dbReference type="Gene3D" id="3.90.1150.10">
    <property type="entry name" value="Aspartate Aminotransferase, domain 1"/>
    <property type="match status" value="1"/>
</dbReference>
<dbReference type="GO" id="GO:0030170">
    <property type="term" value="F:pyridoxal phosphate binding"/>
    <property type="evidence" value="ECO:0007669"/>
    <property type="project" value="InterPro"/>
</dbReference>
<keyword evidence="7 9" id="KW-0663">Pyridoxal phosphate</keyword>
<keyword evidence="11" id="KW-1185">Reference proteome</keyword>
<dbReference type="SUPFAM" id="SSF53383">
    <property type="entry name" value="PLP-dependent transferases"/>
    <property type="match status" value="1"/>
</dbReference>
<dbReference type="InterPro" id="IPR005814">
    <property type="entry name" value="Aminotrans_3"/>
</dbReference>
<dbReference type="NCBIfam" id="TIGR01885">
    <property type="entry name" value="Orn_aminotrans"/>
    <property type="match status" value="1"/>
</dbReference>
<evidence type="ECO:0000313" key="10">
    <source>
        <dbReference type="EMBL" id="MBB5844834.1"/>
    </source>
</evidence>
<keyword evidence="6 10" id="KW-0808">Transferase</keyword>
<organism evidence="10 11">
    <name type="scientific">Conyzicola lurida</name>
    <dbReference type="NCBI Taxonomy" id="1172621"/>
    <lineage>
        <taxon>Bacteria</taxon>
        <taxon>Bacillati</taxon>
        <taxon>Actinomycetota</taxon>
        <taxon>Actinomycetes</taxon>
        <taxon>Micrococcales</taxon>
        <taxon>Microbacteriaceae</taxon>
        <taxon>Conyzicola</taxon>
    </lineage>
</organism>
<dbReference type="InterPro" id="IPR050103">
    <property type="entry name" value="Class-III_PLP-dep_AT"/>
</dbReference>
<reference evidence="10 11" key="1">
    <citation type="submission" date="2020-08" db="EMBL/GenBank/DDBJ databases">
        <title>Sequencing the genomes of 1000 actinobacteria strains.</title>
        <authorList>
            <person name="Klenk H.-P."/>
        </authorList>
    </citation>
    <scope>NUCLEOTIDE SEQUENCE [LARGE SCALE GENOMIC DNA]</scope>
    <source>
        <strain evidence="10 11">DSM 105784</strain>
    </source>
</reference>
<dbReference type="InterPro" id="IPR015424">
    <property type="entry name" value="PyrdxlP-dep_Trfase"/>
</dbReference>
<dbReference type="FunFam" id="3.40.640.10:FF:000011">
    <property type="entry name" value="Ornithine aminotransferase"/>
    <property type="match status" value="1"/>
</dbReference>
<keyword evidence="5" id="KW-0641">Proline biosynthesis</keyword>
<evidence type="ECO:0000256" key="2">
    <source>
        <dbReference type="ARBA" id="ARBA00004998"/>
    </source>
</evidence>
<dbReference type="CDD" id="cd00610">
    <property type="entry name" value="OAT_like"/>
    <property type="match status" value="1"/>
</dbReference>
<dbReference type="PANTHER" id="PTHR11986:SF18">
    <property type="entry name" value="ORNITHINE AMINOTRANSFERASE, MITOCHONDRIAL"/>
    <property type="match status" value="1"/>
</dbReference>
<evidence type="ECO:0000256" key="9">
    <source>
        <dbReference type="RuleBase" id="RU003560"/>
    </source>
</evidence>
<protein>
    <recommendedName>
        <fullName evidence="3">ornithine aminotransferase</fullName>
        <ecNumber evidence="3">2.6.1.13</ecNumber>
    </recommendedName>
    <alternativeName>
        <fullName evidence="8">Ornithine--oxo-acid aminotransferase</fullName>
    </alternativeName>
</protein>
<dbReference type="PIRSF" id="PIRSF000521">
    <property type="entry name" value="Transaminase_4ab_Lys_Orn"/>
    <property type="match status" value="1"/>
</dbReference>
<evidence type="ECO:0000256" key="6">
    <source>
        <dbReference type="ARBA" id="ARBA00022679"/>
    </source>
</evidence>
<dbReference type="GO" id="GO:0055129">
    <property type="term" value="P:L-proline biosynthetic process"/>
    <property type="evidence" value="ECO:0007669"/>
    <property type="project" value="UniProtKB-UniPathway"/>
</dbReference>
<gene>
    <name evidence="10" type="ORF">HD599_003157</name>
</gene>
<dbReference type="PROSITE" id="PS00600">
    <property type="entry name" value="AA_TRANSFER_CLASS_3"/>
    <property type="match status" value="1"/>
</dbReference>
<dbReference type="PANTHER" id="PTHR11986">
    <property type="entry name" value="AMINOTRANSFERASE CLASS III"/>
    <property type="match status" value="1"/>
</dbReference>
<dbReference type="Proteomes" id="UP000536685">
    <property type="component" value="Unassembled WGS sequence"/>
</dbReference>
<evidence type="ECO:0000256" key="1">
    <source>
        <dbReference type="ARBA" id="ARBA00001933"/>
    </source>
</evidence>
<dbReference type="RefSeq" id="WP_184239373.1">
    <property type="nucleotide sequence ID" value="NZ_JACHMJ010000001.1"/>
</dbReference>
<comment type="similarity">
    <text evidence="9">Belongs to the class-III pyridoxal-phosphate-dependent aminotransferase family.</text>
</comment>
<dbReference type="EMBL" id="JACHMJ010000001">
    <property type="protein sequence ID" value="MBB5844834.1"/>
    <property type="molecule type" value="Genomic_DNA"/>
</dbReference>
<sequence>MSASTGAATASTATEYLEQEDLHAAHNYHPLEVVVSHGEGAWVTDVNGRRYLDCLAAYSAVNFGHGHPALVAAAKEQLDRITLTSRAFHNDQLGPFVTALAELAGKDMVLPMNTGAEAVESGIKIARAWGYRVKGVMPDEAKIIVADGNFHGRTTTIISFSNDEQARADFGPFTPGFVSVPYGDAAALEAAIDENTVAVLIEPIQGEAGIVVPPASYLPAVREITTKHNVLFIADEIQSGLGRTGATFQCDNAGVVPDLYLLGKALGGGILPVSAVVGNKDILGVLRPGEHGSTFGGNPLAAAVGLAVVRLLATGELQERARLLGERLQFDLRRLIGRGVVEVRGAGLWAGVDIDPTLATGREVCELLMARGVLVKDTHGSTIRFAPPIVATAEDLDFAVAQLDAVLTELAAG</sequence>
<evidence type="ECO:0000256" key="8">
    <source>
        <dbReference type="ARBA" id="ARBA00030587"/>
    </source>
</evidence>
<dbReference type="Pfam" id="PF00202">
    <property type="entry name" value="Aminotran_3"/>
    <property type="match status" value="1"/>
</dbReference>
<dbReference type="InterPro" id="IPR015422">
    <property type="entry name" value="PyrdxlP-dep_Trfase_small"/>
</dbReference>
<dbReference type="InterPro" id="IPR049704">
    <property type="entry name" value="Aminotrans_3_PPA_site"/>
</dbReference>
<keyword evidence="4 10" id="KW-0032">Aminotransferase</keyword>
<dbReference type="GO" id="GO:0004587">
    <property type="term" value="F:ornithine aminotransferase activity"/>
    <property type="evidence" value="ECO:0007669"/>
    <property type="project" value="UniProtKB-EC"/>
</dbReference>
<dbReference type="InterPro" id="IPR010164">
    <property type="entry name" value="Orn_aminotrans"/>
</dbReference>
<comment type="cofactor">
    <cofactor evidence="1">
        <name>pyridoxal 5'-phosphate</name>
        <dbReference type="ChEBI" id="CHEBI:597326"/>
    </cofactor>
</comment>
<dbReference type="Gene3D" id="3.40.640.10">
    <property type="entry name" value="Type I PLP-dependent aspartate aminotransferase-like (Major domain)"/>
    <property type="match status" value="1"/>
</dbReference>
<proteinExistence type="inferred from homology"/>
<accession>A0A841ARC7</accession>